<evidence type="ECO:0000313" key="3">
    <source>
        <dbReference type="Proteomes" id="UP001501509"/>
    </source>
</evidence>
<keyword evidence="3" id="KW-1185">Reference proteome</keyword>
<comment type="caution">
    <text evidence="2">The sequence shown here is derived from an EMBL/GenBank/DDBJ whole genome shotgun (WGS) entry which is preliminary data.</text>
</comment>
<gene>
    <name evidence="2" type="ORF">GCM10010411_36590</name>
</gene>
<accession>A0ABN3PWD3</accession>
<evidence type="ECO:0000313" key="2">
    <source>
        <dbReference type="EMBL" id="GAA2599684.1"/>
    </source>
</evidence>
<evidence type="ECO:0008006" key="4">
    <source>
        <dbReference type="Google" id="ProtNLM"/>
    </source>
</evidence>
<dbReference type="EMBL" id="BAAATD010000004">
    <property type="protein sequence ID" value="GAA2599684.1"/>
    <property type="molecule type" value="Genomic_DNA"/>
</dbReference>
<reference evidence="2 3" key="1">
    <citation type="journal article" date="2019" name="Int. J. Syst. Evol. Microbiol.">
        <title>The Global Catalogue of Microorganisms (GCM) 10K type strain sequencing project: providing services to taxonomists for standard genome sequencing and annotation.</title>
        <authorList>
            <consortium name="The Broad Institute Genomics Platform"/>
            <consortium name="The Broad Institute Genome Sequencing Center for Infectious Disease"/>
            <person name="Wu L."/>
            <person name="Ma J."/>
        </authorList>
    </citation>
    <scope>NUCLEOTIDE SEQUENCE [LARGE SCALE GENOMIC DNA]</scope>
    <source>
        <strain evidence="2 3">JCM 6833</strain>
    </source>
</reference>
<organism evidence="2 3">
    <name type="scientific">Actinomadura fulvescens</name>
    <dbReference type="NCBI Taxonomy" id="46160"/>
    <lineage>
        <taxon>Bacteria</taxon>
        <taxon>Bacillati</taxon>
        <taxon>Actinomycetota</taxon>
        <taxon>Actinomycetes</taxon>
        <taxon>Streptosporangiales</taxon>
        <taxon>Thermomonosporaceae</taxon>
        <taxon>Actinomadura</taxon>
    </lineage>
</organism>
<name>A0ABN3PWD3_9ACTN</name>
<dbReference type="Proteomes" id="UP001501509">
    <property type="component" value="Unassembled WGS sequence"/>
</dbReference>
<protein>
    <recommendedName>
        <fullName evidence="4">Secreted protein</fullName>
    </recommendedName>
</protein>
<feature type="region of interest" description="Disordered" evidence="1">
    <location>
        <begin position="20"/>
        <end position="67"/>
    </location>
</feature>
<proteinExistence type="predicted"/>
<evidence type="ECO:0000256" key="1">
    <source>
        <dbReference type="SAM" id="MobiDB-lite"/>
    </source>
</evidence>
<sequence>MTVHLLCVIAIAQAPTETALRMPRVSPPKGTHDGTPTTDEAIAMPKGLRAKTSATYKSPHAEKAPIPQLHRATARVLLPERGAHVDQGAHGPSVRE</sequence>